<dbReference type="Proteomes" id="UP000245474">
    <property type="component" value="Unassembled WGS sequence"/>
</dbReference>
<keyword evidence="1" id="KW-1133">Transmembrane helix</keyword>
<dbReference type="InterPro" id="IPR018750">
    <property type="entry name" value="DUF2306_membrane"/>
</dbReference>
<keyword evidence="3" id="KW-1185">Reference proteome</keyword>
<evidence type="ECO:0000256" key="1">
    <source>
        <dbReference type="SAM" id="Phobius"/>
    </source>
</evidence>
<dbReference type="OrthoDB" id="9815686at2"/>
<feature type="transmembrane region" description="Helical" evidence="1">
    <location>
        <begin position="6"/>
        <end position="25"/>
    </location>
</feature>
<keyword evidence="1" id="KW-0812">Transmembrane</keyword>
<accession>A0A2U2MYQ5</accession>
<gene>
    <name evidence="2" type="ORF">DEM34_14650</name>
</gene>
<evidence type="ECO:0008006" key="4">
    <source>
        <dbReference type="Google" id="ProtNLM"/>
    </source>
</evidence>
<comment type="caution">
    <text evidence="2">The sequence shown here is derived from an EMBL/GenBank/DDBJ whole genome shotgun (WGS) entry which is preliminary data.</text>
</comment>
<feature type="transmembrane region" description="Helical" evidence="1">
    <location>
        <begin position="66"/>
        <end position="86"/>
    </location>
</feature>
<sequence length="124" mass="13254">MAGVTIWVHLCAATLALVLGVPQIVRRKGTKSHRALGWTWMIAMAVTALTSFWIESFMPIIGDYGAIHVLSLVVLYSILASTRAAMRGDVRRHRSYAVGAYVGSAAAAAGTIAPGRLINGWLFG</sequence>
<keyword evidence="1" id="KW-0472">Membrane</keyword>
<protein>
    <recommendedName>
        <fullName evidence="4">DUF2306 domain-containing protein</fullName>
    </recommendedName>
</protein>
<evidence type="ECO:0000313" key="2">
    <source>
        <dbReference type="EMBL" id="PWG61844.1"/>
    </source>
</evidence>
<reference evidence="2 3" key="1">
    <citation type="submission" date="2018-05" db="EMBL/GenBank/DDBJ databases">
        <title>Spiribacter halobius sp. nov., a moderately halophilic bacterium isolated from marine solar saltern.</title>
        <authorList>
            <person name="Zheng W.-S."/>
            <person name="Lu D.-C."/>
            <person name="Du Z.-J."/>
        </authorList>
    </citation>
    <scope>NUCLEOTIDE SEQUENCE [LARGE SCALE GENOMIC DNA]</scope>
    <source>
        <strain evidence="2 3">E85</strain>
    </source>
</reference>
<proteinExistence type="predicted"/>
<organism evidence="2 3">
    <name type="scientific">Sediminicurvatus halobius</name>
    <dbReference type="NCBI Taxonomy" id="2182432"/>
    <lineage>
        <taxon>Bacteria</taxon>
        <taxon>Pseudomonadati</taxon>
        <taxon>Pseudomonadota</taxon>
        <taxon>Gammaproteobacteria</taxon>
        <taxon>Chromatiales</taxon>
        <taxon>Ectothiorhodospiraceae</taxon>
        <taxon>Sediminicurvatus</taxon>
    </lineage>
</organism>
<evidence type="ECO:0000313" key="3">
    <source>
        <dbReference type="Proteomes" id="UP000245474"/>
    </source>
</evidence>
<dbReference type="Pfam" id="PF10067">
    <property type="entry name" value="DUF2306"/>
    <property type="match status" value="1"/>
</dbReference>
<dbReference type="AlphaFoldDB" id="A0A2U2MYQ5"/>
<feature type="transmembrane region" description="Helical" evidence="1">
    <location>
        <begin position="37"/>
        <end position="54"/>
    </location>
</feature>
<dbReference type="RefSeq" id="WP_109679576.1">
    <property type="nucleotide sequence ID" value="NZ_CP086615.1"/>
</dbReference>
<feature type="transmembrane region" description="Helical" evidence="1">
    <location>
        <begin position="98"/>
        <end position="118"/>
    </location>
</feature>
<dbReference type="EMBL" id="QFFI01000026">
    <property type="protein sequence ID" value="PWG61844.1"/>
    <property type="molecule type" value="Genomic_DNA"/>
</dbReference>
<name>A0A2U2MYQ5_9GAMM</name>